<comment type="caution">
    <text evidence="6">The sequence shown here is derived from an EMBL/GenBank/DDBJ whole genome shotgun (WGS) entry which is preliminary data.</text>
</comment>
<dbReference type="Proteomes" id="UP000240681">
    <property type="component" value="Unassembled WGS sequence"/>
</dbReference>
<dbReference type="FunFam" id="1.10.8.60:FF:000057">
    <property type="entry name" value="AAA family ATPase, CDC48 subfamily"/>
    <property type="match status" value="1"/>
</dbReference>
<dbReference type="SMART" id="SM00382">
    <property type="entry name" value="AAA"/>
    <property type="match status" value="1"/>
</dbReference>
<evidence type="ECO:0000256" key="4">
    <source>
        <dbReference type="RuleBase" id="RU003651"/>
    </source>
</evidence>
<evidence type="ECO:0000256" key="3">
    <source>
        <dbReference type="ARBA" id="ARBA00022840"/>
    </source>
</evidence>
<dbReference type="InterPro" id="IPR003593">
    <property type="entry name" value="AAA+_ATPase"/>
</dbReference>
<keyword evidence="3 4" id="KW-0067">ATP-binding</keyword>
<evidence type="ECO:0000313" key="6">
    <source>
        <dbReference type="EMBL" id="PSN93072.1"/>
    </source>
</evidence>
<evidence type="ECO:0000259" key="5">
    <source>
        <dbReference type="SMART" id="SM00382"/>
    </source>
</evidence>
<dbReference type="Gene3D" id="3.40.50.300">
    <property type="entry name" value="P-loop containing nucleotide triphosphate hydrolases"/>
    <property type="match status" value="2"/>
</dbReference>
<gene>
    <name evidence="6" type="ORF">B9Q09_06665</name>
</gene>
<evidence type="ECO:0000256" key="1">
    <source>
        <dbReference type="ARBA" id="ARBA00022737"/>
    </source>
</evidence>
<dbReference type="SUPFAM" id="SSF52540">
    <property type="entry name" value="P-loop containing nucleoside triphosphate hydrolases"/>
    <property type="match status" value="2"/>
</dbReference>
<dbReference type="InterPro" id="IPR003960">
    <property type="entry name" value="ATPase_AAA_CS"/>
</dbReference>
<dbReference type="GO" id="GO:0005524">
    <property type="term" value="F:ATP binding"/>
    <property type="evidence" value="ECO:0007669"/>
    <property type="project" value="UniProtKB-KW"/>
</dbReference>
<protein>
    <recommendedName>
        <fullName evidence="5">AAA+ ATPase domain-containing protein</fullName>
    </recommendedName>
</protein>
<evidence type="ECO:0000256" key="2">
    <source>
        <dbReference type="ARBA" id="ARBA00022741"/>
    </source>
</evidence>
<dbReference type="FunFam" id="3.40.50.300:FF:004781">
    <property type="entry name" value="Bromodomain protein"/>
    <property type="match status" value="1"/>
</dbReference>
<organism evidence="6 7">
    <name type="scientific">Candidatus Marsarchaeota G2 archaeon ECH_B_SAG-C16</name>
    <dbReference type="NCBI Taxonomy" id="1978163"/>
    <lineage>
        <taxon>Archaea</taxon>
        <taxon>Candidatus Marsarchaeota</taxon>
        <taxon>Candidatus Marsarchaeota group 2</taxon>
    </lineage>
</organism>
<feature type="domain" description="AAA+ ATPase" evidence="5">
    <location>
        <begin position="222"/>
        <end position="359"/>
    </location>
</feature>
<dbReference type="InterPro" id="IPR003959">
    <property type="entry name" value="ATPase_AAA_core"/>
</dbReference>
<dbReference type="Gene3D" id="1.10.8.60">
    <property type="match status" value="2"/>
</dbReference>
<dbReference type="InterPro" id="IPR027417">
    <property type="entry name" value="P-loop_NTPase"/>
</dbReference>
<dbReference type="CDD" id="cd19511">
    <property type="entry name" value="RecA-like_CDC48_r2-like"/>
    <property type="match status" value="1"/>
</dbReference>
<evidence type="ECO:0000313" key="7">
    <source>
        <dbReference type="Proteomes" id="UP000240681"/>
    </source>
</evidence>
<dbReference type="InterPro" id="IPR050168">
    <property type="entry name" value="AAA_ATPase_domain"/>
</dbReference>
<name>A0A2R6B367_9ARCH</name>
<dbReference type="PANTHER" id="PTHR23077">
    <property type="entry name" value="AAA-FAMILY ATPASE"/>
    <property type="match status" value="1"/>
</dbReference>
<dbReference type="Pfam" id="PF17862">
    <property type="entry name" value="AAA_lid_3"/>
    <property type="match status" value="2"/>
</dbReference>
<dbReference type="GO" id="GO:0016887">
    <property type="term" value="F:ATP hydrolysis activity"/>
    <property type="evidence" value="ECO:0007669"/>
    <property type="project" value="InterPro"/>
</dbReference>
<dbReference type="FunFam" id="1.10.8.60:FF:000178">
    <property type="entry name" value="CDC48/VCP homolog, AAA superfamily"/>
    <property type="match status" value="1"/>
</dbReference>
<dbReference type="PANTHER" id="PTHR23077:SF171">
    <property type="entry name" value="NUCLEAR VALOSIN-CONTAINING PROTEIN-LIKE"/>
    <property type="match status" value="1"/>
</dbReference>
<comment type="similarity">
    <text evidence="4">Belongs to the AAA ATPase family.</text>
</comment>
<accession>A0A2R6B367</accession>
<keyword evidence="2 4" id="KW-0547">Nucleotide-binding</keyword>
<dbReference type="FunFam" id="3.40.50.300:FF:000018">
    <property type="entry name" value="Cell division control 48"/>
    <property type="match status" value="1"/>
</dbReference>
<dbReference type="PROSITE" id="PS00674">
    <property type="entry name" value="AAA"/>
    <property type="match status" value="2"/>
</dbReference>
<dbReference type="AlphaFoldDB" id="A0A2R6B367"/>
<proteinExistence type="inferred from homology"/>
<dbReference type="EMBL" id="NEXK01000120">
    <property type="protein sequence ID" value="PSN93072.1"/>
    <property type="molecule type" value="Genomic_DNA"/>
</dbReference>
<keyword evidence="1" id="KW-0677">Repeat</keyword>
<dbReference type="Pfam" id="PF00004">
    <property type="entry name" value="AAA"/>
    <property type="match status" value="2"/>
</dbReference>
<dbReference type="InterPro" id="IPR041569">
    <property type="entry name" value="AAA_lid_3"/>
</dbReference>
<reference evidence="6 7" key="1">
    <citation type="submission" date="2017-04" db="EMBL/GenBank/DDBJ databases">
        <title>Novel microbial lineages endemic to geothermal iron-oxide mats fill important gaps in the evolutionary history of Archaea.</title>
        <authorList>
            <person name="Jay Z.J."/>
            <person name="Beam J.P."/>
            <person name="Dlakic M."/>
            <person name="Rusch D.B."/>
            <person name="Kozubal M.A."/>
            <person name="Inskeep W.P."/>
        </authorList>
    </citation>
    <scope>NUCLEOTIDE SEQUENCE [LARGE SCALE GENOMIC DNA]</scope>
    <source>
        <strain evidence="6">ECH_B_SAG-C16</strain>
    </source>
</reference>
<sequence>MFEEAQKNAPSIIFIDELDSIAPKREEVTGEVERRVVAQLLTLMDGLQPRGKVVVIGATNRPNAVDPALRRPGRFDREIEIKVPDKDGRLEILQIHTREMPLAKDVDLNKLAEVTHGFVGADLAALAKEAAMHALRRILPEIDLNQEKISADVLNRIVVTMEDFEEALKEVHPSAMREVLIEKPNVHWEDIGGLDGVKQELKEAVEWPLKYGDLLEFAKISPPKGILLYGPPGTGKTLLAKAVATESQANFIAVRGPELLSKWVGESEHAVREVFRKARQAAPCIIFFDEIDALAPRRGATSDTNVTERVVSQLLTEMDGILPLKGVTVIAATNRVDLVDPALLRPGRFDKVVEIPMPDEAARKQILEIHLRGKKLDKSVDLNSLAQKMAGLSGAEIAGIVQTASMLAVREFLDKNQDKYKDKLEEFRITADHFEEALKQFKARLPP</sequence>